<protein>
    <submittedName>
        <fullName evidence="6">Carboxypeptidase</fullName>
    </submittedName>
</protein>
<dbReference type="PANTHER" id="PTHR11705">
    <property type="entry name" value="PROTEASE FAMILY M14 CARBOXYPEPTIDASE A,B"/>
    <property type="match status" value="1"/>
</dbReference>
<evidence type="ECO:0000313" key="7">
    <source>
        <dbReference type="Proteomes" id="UP000215616"/>
    </source>
</evidence>
<keyword evidence="6" id="KW-0378">Hydrolase</keyword>
<keyword evidence="6" id="KW-0645">Protease</keyword>
<dbReference type="GO" id="GO:0006508">
    <property type="term" value="P:proteolysis"/>
    <property type="evidence" value="ECO:0007669"/>
    <property type="project" value="InterPro"/>
</dbReference>
<evidence type="ECO:0000313" key="6">
    <source>
        <dbReference type="EMBL" id="OYX05761.1"/>
    </source>
</evidence>
<comment type="caution">
    <text evidence="6">The sequence shown here is derived from an EMBL/GenBank/DDBJ whole genome shotgun (WGS) entry which is preliminary data.</text>
</comment>
<feature type="chain" id="PRO_5012920526" evidence="4">
    <location>
        <begin position="22"/>
        <end position="614"/>
    </location>
</feature>
<dbReference type="InterPro" id="IPR000834">
    <property type="entry name" value="Peptidase_M14"/>
</dbReference>
<dbReference type="Proteomes" id="UP000215616">
    <property type="component" value="Unassembled WGS sequence"/>
</dbReference>
<dbReference type="GO" id="GO:0005615">
    <property type="term" value="C:extracellular space"/>
    <property type="evidence" value="ECO:0007669"/>
    <property type="project" value="TreeGrafter"/>
</dbReference>
<dbReference type="GO" id="GO:0008270">
    <property type="term" value="F:zinc ion binding"/>
    <property type="evidence" value="ECO:0007669"/>
    <property type="project" value="InterPro"/>
</dbReference>
<gene>
    <name evidence="6" type="ORF">B7Z12_02560</name>
</gene>
<dbReference type="PANTHER" id="PTHR11705:SF145">
    <property type="entry name" value="PEPTIDASE M14 CARBOXYPEPTIDASE A DOMAIN-CONTAINING PROTEIN"/>
    <property type="match status" value="1"/>
</dbReference>
<organism evidence="6 7">
    <name type="scientific">Caulobacter vibrioides</name>
    <name type="common">Caulobacter crescentus</name>
    <dbReference type="NCBI Taxonomy" id="155892"/>
    <lineage>
        <taxon>Bacteria</taxon>
        <taxon>Pseudomonadati</taxon>
        <taxon>Pseudomonadota</taxon>
        <taxon>Alphaproteobacteria</taxon>
        <taxon>Caulobacterales</taxon>
        <taxon>Caulobacteraceae</taxon>
        <taxon>Caulobacter</taxon>
    </lineage>
</organism>
<dbReference type="EMBL" id="NCDQ01000023">
    <property type="protein sequence ID" value="OYX05761.1"/>
    <property type="molecule type" value="Genomic_DNA"/>
</dbReference>
<evidence type="ECO:0000256" key="1">
    <source>
        <dbReference type="ARBA" id="ARBA00001947"/>
    </source>
</evidence>
<evidence type="ECO:0000256" key="3">
    <source>
        <dbReference type="PROSITE-ProRule" id="PRU01379"/>
    </source>
</evidence>
<dbReference type="CDD" id="cd06241">
    <property type="entry name" value="M14-like"/>
    <property type="match status" value="1"/>
</dbReference>
<dbReference type="PROSITE" id="PS52035">
    <property type="entry name" value="PEPTIDASE_M14"/>
    <property type="match status" value="1"/>
</dbReference>
<dbReference type="GO" id="GO:0004181">
    <property type="term" value="F:metallocarboxypeptidase activity"/>
    <property type="evidence" value="ECO:0007669"/>
    <property type="project" value="InterPro"/>
</dbReference>
<dbReference type="AlphaFoldDB" id="A0A258DD60"/>
<feature type="active site" description="Proton donor/acceptor" evidence="3">
    <location>
        <position position="326"/>
    </location>
</feature>
<evidence type="ECO:0000259" key="5">
    <source>
        <dbReference type="PROSITE" id="PS52035"/>
    </source>
</evidence>
<feature type="signal peptide" evidence="4">
    <location>
        <begin position="1"/>
        <end position="21"/>
    </location>
</feature>
<feature type="domain" description="Peptidase M14" evidence="5">
    <location>
        <begin position="72"/>
        <end position="355"/>
    </location>
</feature>
<dbReference type="SUPFAM" id="SSF53187">
    <property type="entry name" value="Zn-dependent exopeptidases"/>
    <property type="match status" value="1"/>
</dbReference>
<evidence type="ECO:0000256" key="2">
    <source>
        <dbReference type="ARBA" id="ARBA00005988"/>
    </source>
</evidence>
<keyword evidence="4" id="KW-0732">Signal</keyword>
<comment type="cofactor">
    <cofactor evidence="1">
        <name>Zn(2+)</name>
        <dbReference type="ChEBI" id="CHEBI:29105"/>
    </cofactor>
</comment>
<sequence>MRRSMLIAASALLAFGAPVMAQTPSPQSAGPAPWDQPFLPPAPPWQGASQALIRDKADPWVTPFEADAEHNFSPTYADTRAWFQKLDKASPLIRVEDFGVSPQGREIFAVIASRDGEKLDPKKPLLLVQAGIHPGEIDGKDAGMMLLRDMAFHGKDGLLDKVNLVLIPILSVDGHERSGAYSRPNQRGPRIQGWRNTATNQNLNRDFMKLDQPEMRALKRLQAKYKADLYVDVHVTDGMDYQYDVTYGFNGENGVWNRSPAIAKWLDGVLKPVMNQSLEAQGHIPGELVFGVDEHNPKAGFSDGGLGERFSNGWGAAAHVPTILIENHSLKPHAQRVLGTYVFIETALKLLADQGGDLRKAIAADSALRPAEIPANFVADPKPAYTRAFKGIRYEYYDSPASGRKEVRWLGEADPQIWNVPFYGSKPSLTLKRPTAYYVPSHRADIIERLKLHGVALETLPVDKTLKVEMIRLVEPKIAPRANEGHVQISVEKVTTEARDWTFPKGSVRVPTDQPLGDLVVLLLEPQSSESLFAWGMVPEVLSRVEYIEPYAIAPLAEKMMAADPALKAEFEAKLAAEPKFAADPAARLAWFYKRTPFYDDHHLLYPIARELAR</sequence>
<accession>A0A258DD60</accession>
<proteinExistence type="inferred from homology"/>
<keyword evidence="6" id="KW-0121">Carboxypeptidase</keyword>
<dbReference type="Gene3D" id="3.40.630.10">
    <property type="entry name" value="Zn peptidases"/>
    <property type="match status" value="1"/>
</dbReference>
<dbReference type="Pfam" id="PF00246">
    <property type="entry name" value="Peptidase_M14"/>
    <property type="match status" value="1"/>
</dbReference>
<name>A0A258DD60_CAUVI</name>
<comment type="similarity">
    <text evidence="2 3">Belongs to the peptidase M14 family.</text>
</comment>
<reference evidence="6 7" key="1">
    <citation type="submission" date="2017-03" db="EMBL/GenBank/DDBJ databases">
        <title>Lifting the veil on microbial sulfur biogeochemistry in mining wastewaters.</title>
        <authorList>
            <person name="Kantor R.S."/>
            <person name="Colenbrander Nelson T."/>
            <person name="Marshall S."/>
            <person name="Bennett D."/>
            <person name="Apte S."/>
            <person name="Camacho D."/>
            <person name="Thomas B.C."/>
            <person name="Warren L.A."/>
            <person name="Banfield J.F."/>
        </authorList>
    </citation>
    <scope>NUCLEOTIDE SEQUENCE [LARGE SCALE GENOMIC DNA]</scope>
    <source>
        <strain evidence="6">32-67-7</strain>
    </source>
</reference>
<evidence type="ECO:0000256" key="4">
    <source>
        <dbReference type="SAM" id="SignalP"/>
    </source>
</evidence>